<feature type="domain" description="RING-type" evidence="4">
    <location>
        <begin position="174"/>
        <end position="217"/>
    </location>
</feature>
<sequence length="245" mass="27165">MYTYKSLGKESGNMPSLWSFVLAIAGTVLVLSLLLVVIYRLVLRRRRDQFQRRIAAGQVDVEALALNQMRAPRDVVEKMPLYTYLDVNPSSESSVHRKSTSEDETENGSDNKASSPAVKEDAKQDADQDTREDDQPLDDAGLKKPEPAAINPGKQEKDNSTRSKYRLSHTQTTCAICIDDFVAGSSIVRELPCGHIFDSECIDPFLTDNSCLCPLCKTSVLPAGSYCISVTNEMVRREHVSSQSE</sequence>
<keyword evidence="1" id="KW-0479">Metal-binding</keyword>
<dbReference type="PROSITE" id="PS50089">
    <property type="entry name" value="ZF_RING_2"/>
    <property type="match status" value="1"/>
</dbReference>
<dbReference type="Pfam" id="PF13639">
    <property type="entry name" value="zf-RING_2"/>
    <property type="match status" value="1"/>
</dbReference>
<dbReference type="GO" id="GO:0005737">
    <property type="term" value="C:cytoplasm"/>
    <property type="evidence" value="ECO:0007669"/>
    <property type="project" value="TreeGrafter"/>
</dbReference>
<evidence type="ECO:0000259" key="4">
    <source>
        <dbReference type="PROSITE" id="PS50089"/>
    </source>
</evidence>
<dbReference type="InterPro" id="IPR013083">
    <property type="entry name" value="Znf_RING/FYVE/PHD"/>
</dbReference>
<dbReference type="InterPro" id="IPR051826">
    <property type="entry name" value="E3_ubiquitin-ligase_domain"/>
</dbReference>
<evidence type="ECO:0000256" key="1">
    <source>
        <dbReference type="PROSITE-ProRule" id="PRU00175"/>
    </source>
</evidence>
<dbReference type="OrthoDB" id="10255148at2759"/>
<reference evidence="5" key="1">
    <citation type="submission" date="2021-07" db="EMBL/GenBank/DDBJ databases">
        <authorList>
            <person name="Branca A.L. A."/>
        </authorList>
    </citation>
    <scope>NUCLEOTIDE SEQUENCE</scope>
</reference>
<name>A0A9W4IIZ5_9EURO</name>
<dbReference type="Proteomes" id="UP001152646">
    <property type="component" value="Unassembled WGS sequence"/>
</dbReference>
<dbReference type="AlphaFoldDB" id="A0A9W4IIZ5"/>
<organism evidence="5 6">
    <name type="scientific">Penicillium salamii</name>
    <dbReference type="NCBI Taxonomy" id="1612424"/>
    <lineage>
        <taxon>Eukaryota</taxon>
        <taxon>Fungi</taxon>
        <taxon>Dikarya</taxon>
        <taxon>Ascomycota</taxon>
        <taxon>Pezizomycotina</taxon>
        <taxon>Eurotiomycetes</taxon>
        <taxon>Eurotiomycetidae</taxon>
        <taxon>Eurotiales</taxon>
        <taxon>Aspergillaceae</taxon>
        <taxon>Penicillium</taxon>
    </lineage>
</organism>
<dbReference type="GO" id="GO:0061630">
    <property type="term" value="F:ubiquitin protein ligase activity"/>
    <property type="evidence" value="ECO:0007669"/>
    <property type="project" value="TreeGrafter"/>
</dbReference>
<comment type="caution">
    <text evidence="5">The sequence shown here is derived from an EMBL/GenBank/DDBJ whole genome shotgun (WGS) entry which is preliminary data.</text>
</comment>
<gene>
    <name evidence="5" type="ORF">PSALAMII_LOCUS1646</name>
</gene>
<keyword evidence="3" id="KW-0472">Membrane</keyword>
<dbReference type="SMART" id="SM00184">
    <property type="entry name" value="RING"/>
    <property type="match status" value="1"/>
</dbReference>
<dbReference type="InterPro" id="IPR001841">
    <property type="entry name" value="Znf_RING"/>
</dbReference>
<dbReference type="PANTHER" id="PTHR22765:SF413">
    <property type="entry name" value="FINGER DOMAIN PROTEIN, PUTATIVE (AFU_ORTHOLOGUE AFUA_1G04600)-RELATED"/>
    <property type="match status" value="1"/>
</dbReference>
<evidence type="ECO:0000313" key="6">
    <source>
        <dbReference type="Proteomes" id="UP001152646"/>
    </source>
</evidence>
<dbReference type="CDD" id="cd16454">
    <property type="entry name" value="RING-H2_PA-TM-RING"/>
    <property type="match status" value="1"/>
</dbReference>
<dbReference type="SUPFAM" id="SSF57850">
    <property type="entry name" value="RING/U-box"/>
    <property type="match status" value="1"/>
</dbReference>
<protein>
    <recommendedName>
        <fullName evidence="4">RING-type domain-containing protein</fullName>
    </recommendedName>
</protein>
<evidence type="ECO:0000256" key="2">
    <source>
        <dbReference type="SAM" id="MobiDB-lite"/>
    </source>
</evidence>
<dbReference type="GO" id="GO:0008270">
    <property type="term" value="F:zinc ion binding"/>
    <property type="evidence" value="ECO:0007669"/>
    <property type="project" value="UniProtKB-KW"/>
</dbReference>
<keyword evidence="1" id="KW-0863">Zinc-finger</keyword>
<keyword evidence="3" id="KW-0812">Transmembrane</keyword>
<keyword evidence="1" id="KW-0862">Zinc</keyword>
<dbReference type="PANTHER" id="PTHR22765">
    <property type="entry name" value="RING FINGER AND PROTEASE ASSOCIATED DOMAIN-CONTAINING"/>
    <property type="match status" value="1"/>
</dbReference>
<evidence type="ECO:0000313" key="5">
    <source>
        <dbReference type="EMBL" id="CAG8289340.1"/>
    </source>
</evidence>
<dbReference type="Gene3D" id="3.30.40.10">
    <property type="entry name" value="Zinc/RING finger domain, C3HC4 (zinc finger)"/>
    <property type="match status" value="1"/>
</dbReference>
<accession>A0A9W4IIZ5</accession>
<dbReference type="GO" id="GO:0006511">
    <property type="term" value="P:ubiquitin-dependent protein catabolic process"/>
    <property type="evidence" value="ECO:0007669"/>
    <property type="project" value="TreeGrafter"/>
</dbReference>
<keyword evidence="3" id="KW-1133">Transmembrane helix</keyword>
<proteinExistence type="predicted"/>
<dbReference type="EMBL" id="CAJVPA010000066">
    <property type="protein sequence ID" value="CAG8289340.1"/>
    <property type="molecule type" value="Genomic_DNA"/>
</dbReference>
<evidence type="ECO:0000256" key="3">
    <source>
        <dbReference type="SAM" id="Phobius"/>
    </source>
</evidence>
<feature type="transmembrane region" description="Helical" evidence="3">
    <location>
        <begin position="20"/>
        <end position="43"/>
    </location>
</feature>
<feature type="compositionally biased region" description="Basic and acidic residues" evidence="2">
    <location>
        <begin position="118"/>
        <end position="129"/>
    </location>
</feature>
<feature type="region of interest" description="Disordered" evidence="2">
    <location>
        <begin position="89"/>
        <end position="164"/>
    </location>
</feature>